<keyword evidence="4" id="KW-0804">Transcription</keyword>
<dbReference type="GO" id="GO:0006355">
    <property type="term" value="P:regulation of DNA-templated transcription"/>
    <property type="evidence" value="ECO:0007669"/>
    <property type="project" value="InterPro"/>
</dbReference>
<evidence type="ECO:0000256" key="3">
    <source>
        <dbReference type="ARBA" id="ARBA00023125"/>
    </source>
</evidence>
<sequence length="613" mass="66374">MEFRLLGSLEVWIDERRYRLGGSRQERLLAALLINANSVLTTAKLIDVLWEGSPPETAQRQVHNAIGALRRSLGPARTMIVTDGPGYRADVADAWIDAAQFGHAVDRAQREAAAGDRSAAVRTVSEALRLWRGPALAGLSGYAIETAAARLGEQRLAALELLAGWKLERGEAASIIPELSDAVAEHPLRESLRCQLMLVLCRSGRQSEALAVYEQARTLLAEELGMDPGPDLSRLHQQILRSDAEPLTGMAGGSAEVAVNHAPGPDLTTATGGPNFLPYDIMDFTGRTTEIDRLLSTTVPATGTAVLINALDGMAGTGKTALAVRVAHLLAGHYPDGKLFLDLQGHTPGQLPLSPAAALDLLLRCLGVPAERVPEGVVPRVGRWRSELEGKRVLVVLDNAESAAQVRPLLPGTSGTRVLVTSRRRLGDLEGASSLSLDVLPPDDAVNLFRRVAGPRRTATEPAEVDEVVALCGHLPLAIRIAASRLHNRPSWTVGYLARRLRDGEDRLDELATGDRSVREAFIGSYQHLTAEQRRRFQLLGLHSESDFDVHDAAKLLATTVSETEQLLEDLLDVHLLSQQTAGRYHFYHLLREYARAMVVETSSVVPGLSLNI</sequence>
<evidence type="ECO:0000313" key="7">
    <source>
        <dbReference type="EMBL" id="OLF11721.1"/>
    </source>
</evidence>
<dbReference type="Gene3D" id="3.40.50.300">
    <property type="entry name" value="P-loop containing nucleotide triphosphate hydrolases"/>
    <property type="match status" value="1"/>
</dbReference>
<evidence type="ECO:0000256" key="4">
    <source>
        <dbReference type="ARBA" id="ARBA00023163"/>
    </source>
</evidence>
<dbReference type="InterPro" id="IPR027417">
    <property type="entry name" value="P-loop_NTPase"/>
</dbReference>
<comment type="caution">
    <text evidence="7">The sequence shown here is derived from an EMBL/GenBank/DDBJ whole genome shotgun (WGS) entry which is preliminary data.</text>
</comment>
<comment type="similarity">
    <text evidence="1">Belongs to the AfsR/DnrI/RedD regulatory family.</text>
</comment>
<accession>A0A7Z0WPN5</accession>
<gene>
    <name evidence="7" type="ORF">BLA60_12445</name>
</gene>
<dbReference type="PRINTS" id="PR00364">
    <property type="entry name" value="DISEASERSIST"/>
</dbReference>
<dbReference type="GO" id="GO:0003677">
    <property type="term" value="F:DNA binding"/>
    <property type="evidence" value="ECO:0007669"/>
    <property type="project" value="UniProtKB-UniRule"/>
</dbReference>
<organism evidence="7 8">
    <name type="scientific">Actinophytocola xinjiangensis</name>
    <dbReference type="NCBI Taxonomy" id="485602"/>
    <lineage>
        <taxon>Bacteria</taxon>
        <taxon>Bacillati</taxon>
        <taxon>Actinomycetota</taxon>
        <taxon>Actinomycetes</taxon>
        <taxon>Pseudonocardiales</taxon>
        <taxon>Pseudonocardiaceae</taxon>
    </lineage>
</organism>
<dbReference type="EMBL" id="MSIF01000004">
    <property type="protein sequence ID" value="OLF11721.1"/>
    <property type="molecule type" value="Genomic_DNA"/>
</dbReference>
<dbReference type="InterPro" id="IPR016032">
    <property type="entry name" value="Sig_transdc_resp-reg_C-effctor"/>
</dbReference>
<evidence type="ECO:0000256" key="2">
    <source>
        <dbReference type="ARBA" id="ARBA00023015"/>
    </source>
</evidence>
<dbReference type="PROSITE" id="PS51755">
    <property type="entry name" value="OMPR_PHOB"/>
    <property type="match status" value="1"/>
</dbReference>
<dbReference type="GO" id="GO:0043531">
    <property type="term" value="F:ADP binding"/>
    <property type="evidence" value="ECO:0007669"/>
    <property type="project" value="InterPro"/>
</dbReference>
<dbReference type="PANTHER" id="PTHR35807">
    <property type="entry name" value="TRANSCRIPTIONAL REGULATOR REDD-RELATED"/>
    <property type="match status" value="1"/>
</dbReference>
<evidence type="ECO:0000256" key="5">
    <source>
        <dbReference type="PROSITE-ProRule" id="PRU01091"/>
    </source>
</evidence>
<dbReference type="Pfam" id="PF03704">
    <property type="entry name" value="BTAD"/>
    <property type="match status" value="1"/>
</dbReference>
<dbReference type="RefSeq" id="WP_075132955.1">
    <property type="nucleotide sequence ID" value="NZ_MSIF01000004.1"/>
</dbReference>
<keyword evidence="8" id="KW-1185">Reference proteome</keyword>
<dbReference type="SUPFAM" id="SSF46894">
    <property type="entry name" value="C-terminal effector domain of the bipartite response regulators"/>
    <property type="match status" value="1"/>
</dbReference>
<dbReference type="PANTHER" id="PTHR35807:SF1">
    <property type="entry name" value="TRANSCRIPTIONAL REGULATOR REDD"/>
    <property type="match status" value="1"/>
</dbReference>
<dbReference type="AlphaFoldDB" id="A0A7Z0WPN5"/>
<dbReference type="Gene3D" id="1.10.10.10">
    <property type="entry name" value="Winged helix-like DNA-binding domain superfamily/Winged helix DNA-binding domain"/>
    <property type="match status" value="1"/>
</dbReference>
<evidence type="ECO:0000256" key="1">
    <source>
        <dbReference type="ARBA" id="ARBA00005820"/>
    </source>
</evidence>
<dbReference type="Gene3D" id="1.25.40.10">
    <property type="entry name" value="Tetratricopeptide repeat domain"/>
    <property type="match status" value="1"/>
</dbReference>
<dbReference type="SUPFAM" id="SSF48452">
    <property type="entry name" value="TPR-like"/>
    <property type="match status" value="1"/>
</dbReference>
<feature type="domain" description="OmpR/PhoB-type" evidence="6">
    <location>
        <begin position="1"/>
        <end position="91"/>
    </location>
</feature>
<dbReference type="Proteomes" id="UP000185696">
    <property type="component" value="Unassembled WGS sequence"/>
</dbReference>
<evidence type="ECO:0000313" key="8">
    <source>
        <dbReference type="Proteomes" id="UP000185696"/>
    </source>
</evidence>
<proteinExistence type="inferred from homology"/>
<dbReference type="GO" id="GO:0000160">
    <property type="term" value="P:phosphorelay signal transduction system"/>
    <property type="evidence" value="ECO:0007669"/>
    <property type="project" value="InterPro"/>
</dbReference>
<name>A0A7Z0WPN5_9PSEU</name>
<dbReference type="InterPro" id="IPR036388">
    <property type="entry name" value="WH-like_DNA-bd_sf"/>
</dbReference>
<dbReference type="InterPro" id="IPR051677">
    <property type="entry name" value="AfsR-DnrI-RedD_regulator"/>
</dbReference>
<feature type="DNA-binding region" description="OmpR/PhoB-type" evidence="5">
    <location>
        <begin position="1"/>
        <end position="91"/>
    </location>
</feature>
<reference evidence="7 8" key="1">
    <citation type="submission" date="2016-12" db="EMBL/GenBank/DDBJ databases">
        <title>The draft genome sequence of Actinophytocola xinjiangensis.</title>
        <authorList>
            <person name="Wang W."/>
            <person name="Yuan L."/>
        </authorList>
    </citation>
    <scope>NUCLEOTIDE SEQUENCE [LARGE SCALE GENOMIC DNA]</scope>
    <source>
        <strain evidence="7 8">CGMCC 4.4663</strain>
    </source>
</reference>
<dbReference type="InterPro" id="IPR005158">
    <property type="entry name" value="BTAD"/>
</dbReference>
<dbReference type="SMART" id="SM00862">
    <property type="entry name" value="Trans_reg_C"/>
    <property type="match status" value="1"/>
</dbReference>
<protein>
    <recommendedName>
        <fullName evidence="6">OmpR/PhoB-type domain-containing protein</fullName>
    </recommendedName>
</protein>
<keyword evidence="2" id="KW-0805">Transcription regulation</keyword>
<dbReference type="Pfam" id="PF00486">
    <property type="entry name" value="Trans_reg_C"/>
    <property type="match status" value="1"/>
</dbReference>
<dbReference type="InterPro" id="IPR011990">
    <property type="entry name" value="TPR-like_helical_dom_sf"/>
</dbReference>
<dbReference type="InterPro" id="IPR001867">
    <property type="entry name" value="OmpR/PhoB-type_DNA-bd"/>
</dbReference>
<dbReference type="SMART" id="SM01043">
    <property type="entry name" value="BTAD"/>
    <property type="match status" value="1"/>
</dbReference>
<keyword evidence="3 5" id="KW-0238">DNA-binding</keyword>
<dbReference type="SUPFAM" id="SSF52540">
    <property type="entry name" value="P-loop containing nucleoside triphosphate hydrolases"/>
    <property type="match status" value="1"/>
</dbReference>
<evidence type="ECO:0000259" key="6">
    <source>
        <dbReference type="PROSITE" id="PS51755"/>
    </source>
</evidence>
<dbReference type="CDD" id="cd15831">
    <property type="entry name" value="BTAD"/>
    <property type="match status" value="1"/>
</dbReference>